<dbReference type="InterPro" id="IPR016024">
    <property type="entry name" value="ARM-type_fold"/>
</dbReference>
<evidence type="ECO:0000256" key="2">
    <source>
        <dbReference type="ARBA" id="ARBA00022737"/>
    </source>
</evidence>
<protein>
    <recommendedName>
        <fullName evidence="3">HEAT repeat-containing protein 5A</fullName>
    </recommendedName>
</protein>
<dbReference type="EMBL" id="WBNI01000485">
    <property type="protein sequence ID" value="NXD68097.1"/>
    <property type="molecule type" value="Genomic_DNA"/>
</dbReference>
<evidence type="ECO:0000256" key="4">
    <source>
        <dbReference type="SAM" id="MobiDB-lite"/>
    </source>
</evidence>
<proteinExistence type="inferred from homology"/>
<feature type="region of interest" description="Disordered" evidence="4">
    <location>
        <begin position="1459"/>
        <end position="1478"/>
    </location>
</feature>
<dbReference type="GO" id="GO:0030139">
    <property type="term" value="C:endocytic vesicle"/>
    <property type="evidence" value="ECO:0007669"/>
    <property type="project" value="TreeGrafter"/>
</dbReference>
<dbReference type="FunFam" id="1.25.10.10:FF:000098">
    <property type="entry name" value="HEAT repeat-containing protein 5A isoform X2"/>
    <property type="match status" value="1"/>
</dbReference>
<keyword evidence="2" id="KW-0677">Repeat</keyword>
<evidence type="ECO:0000313" key="6">
    <source>
        <dbReference type="Proteomes" id="UP000637704"/>
    </source>
</evidence>
<dbReference type="GO" id="GO:0016020">
    <property type="term" value="C:membrane"/>
    <property type="evidence" value="ECO:0007669"/>
    <property type="project" value="TreeGrafter"/>
</dbReference>
<accession>A0A851XM90</accession>
<sequence length="1885" mass="205213">LYSTGDTFSVYQTIDKCNELIRSKDDSPSYLPTKLAAVVCLGYLYKKLGRILGNSFTDTVGNVLKAMKNAESQGRYEIMLSLQNILNGLGAAAIPCHRDIYKAARSCLTDRSMAVRCAAAKCLLELQNEAVFMWSTDLDSVVALCFKSFEGSNYDVRLAVSKLLGTVLARALTSTQTTASTRHNFRKISLEEVMELLGTGFLRGSCGFLRASGDMLKGTSSVSRDVRVGVTQAYVVFVSTLGAQWLERNFSAFLSHILYLVSQSHPKVVQSQMDAIGCRRCVSFILRATVGGLLGEKAQTAAAKEICQAIWKLKKVVDAAVSDSNLERVSTTDVTASQHVLVCALQELGSLIHGLGTTAAPLLQDSSIGVLEAVISVILHPSISVRLTAAWCLRCIAVALPSYVSLLLDRCIERLSTLKSSPEAVTGYSFAVAALLGAVKYCPLGIPHGKGKVIMTVAEDLLCSASQNSRISLQRTQAGWLLIAALMTLGSPAVVQHHLPRMLLLWKCIFPSSPKDLETEKTRGDSFTWQVTLEGRAGALCAIKSFVSHCAGLLTDEVVQRLLPPLPSAVDLLTQLSSINKSYGNSLKTPSTVYRHKLYELLAVLPPKTYEGIFWAVLKELVADLTVPDSQLDTSAFLLPPLCHENDLLLLGPLLQETDHRFIEEQLLLGNSIAGGSLEYDPYSIYEKVAKGDSVPKPLPPVLSVISAATRLFGVMFSHVAESHRLQVLEQLLNSIKQTKGSRQQIVQLNVVSAFSTSLKHLANCKGSLGPEEVRRSALTLVMGALESNNPLLRCAAAECLARLAQVVSDTAFTAGLAQVSFDKLKSARDVVSRTGHSLALGCLYRYLGGIGSTQHLNACVGILYTLSQDSTSPDVQAWALHSLSLIVDLAGPLYHVHVEPTLSLVLMLLLTVPPAYAEVHQSLGRCLNALITTLGPELQGSSTTVSALRTSCLLGCAVMQDNPDCLVQAQAISCLQQLHMFAPRHVNLSSLVSCLCVNLCSSYLLLRRAVVACLRQLVQREAAEVSEYAVALVKENREDFTQADVNIREIGLEGALLGLLDKELDQRLSQDIKETLTHMLTSMAVEKLSFWLKLCKDVLAASADFNTVVAIDTTQEEETAKVDDASILTSDSDERFHPFSNPRWSTRVFAAECVCKIISQCENAGSAHFDITLAQERKQRDSRDDFLVLHLADLIRMAFMAATDHSDQLRLSGLQTLQIVVRKFAAVPEPEFPGHVILEQYQANVGAALRPAFAPETPPDVTAKACQASVCSAWIGSGVVSDLNDLRRVHQLLVSSLLKVQAGKEAQSQQYNESTSTMEILAVLKAWAEVYIVAVEKQKNQSDTHNHCFKIGNFAEENYRDVKSSTSGLLDLVQVDLGTLSKLWLAALQDFALLTLPSEYASQLPAEGGTFYTAETIENARPHYYNSWALILYATALWLTSTGFIVVDPDEGVTNLSRPVTPTTMCQDSSTRPLVKSPEDVNTDRFHLILGISVEFLCSPRSDAAMENIIACLRALQALFDVPWPRSKIGGDQELGVELLNVLHRLILTRESPDIQLAALEVVQLILFAAQEHVKEKRRSAEVDDGAAEKETLPEFGEGKDTGGLVPGKSLVFATLELCVCILVRQLPQLNPKLTCSPAVQSGKHLLLSEDGSRLVAAALVILSDVPAICSPEGSISVLPTILYLIIGVLKETAVKLQDGQLPLTVAASLQALKGLLSSPMARAEKSQTAWTDLLRSALVTVLDCWDQVDGLLQERDEVSLLTAITVFVTSTSPEVTTIECLQKHCTEKFKITLDSKDPLVQCKCYQLLHSIFQHPNKTVSYPYIHSLAPSIVGKLQETEKAKPENAAELQVIQEGIKVVTALIAIAEEEHRKLLPLLVSKTLE</sequence>
<feature type="non-terminal residue" evidence="5">
    <location>
        <position position="1"/>
    </location>
</feature>
<dbReference type="Proteomes" id="UP000637704">
    <property type="component" value="Unassembled WGS sequence"/>
</dbReference>
<dbReference type="GO" id="GO:0006897">
    <property type="term" value="P:endocytosis"/>
    <property type="evidence" value="ECO:0007669"/>
    <property type="project" value="TreeGrafter"/>
</dbReference>
<dbReference type="Pfam" id="PF20210">
    <property type="entry name" value="Laa1_Sip1_HTR5"/>
    <property type="match status" value="1"/>
</dbReference>
<dbReference type="GO" id="GO:0008104">
    <property type="term" value="P:intracellular protein localization"/>
    <property type="evidence" value="ECO:0007669"/>
    <property type="project" value="TreeGrafter"/>
</dbReference>
<evidence type="ECO:0000256" key="1">
    <source>
        <dbReference type="ARBA" id="ARBA00008304"/>
    </source>
</evidence>
<dbReference type="InterPro" id="IPR011989">
    <property type="entry name" value="ARM-like"/>
</dbReference>
<dbReference type="PANTHER" id="PTHR21663:SF1">
    <property type="entry name" value="HEAT REPEAT-CONTAINING PROTEIN 5A"/>
    <property type="match status" value="1"/>
</dbReference>
<dbReference type="InterPro" id="IPR040108">
    <property type="entry name" value="Laa1/Sip1/HEATR5"/>
</dbReference>
<dbReference type="Gene3D" id="1.25.10.10">
    <property type="entry name" value="Leucine-rich Repeat Variant"/>
    <property type="match status" value="3"/>
</dbReference>
<comment type="similarity">
    <text evidence="1">Belongs to the HEATR5 family.</text>
</comment>
<dbReference type="GO" id="GO:0005794">
    <property type="term" value="C:Golgi apparatus"/>
    <property type="evidence" value="ECO:0007669"/>
    <property type="project" value="TreeGrafter"/>
</dbReference>
<gene>
    <name evidence="5" type="primary">Heatr5a</name>
    <name evidence="5" type="ORF">EOLROS_R11005</name>
</gene>
<evidence type="ECO:0000256" key="3">
    <source>
        <dbReference type="ARBA" id="ARBA00070811"/>
    </source>
</evidence>
<comment type="caution">
    <text evidence="5">The sequence shown here is derived from an EMBL/GenBank/DDBJ whole genome shotgun (WGS) entry which is preliminary data.</text>
</comment>
<feature type="non-terminal residue" evidence="5">
    <location>
        <position position="1885"/>
    </location>
</feature>
<feature type="region of interest" description="Disordered" evidence="4">
    <location>
        <begin position="1580"/>
        <end position="1602"/>
    </location>
</feature>
<dbReference type="FunFam" id="1.25.10.10:FF:000138">
    <property type="entry name" value="Putative HEAT repeat-containing protein 5B"/>
    <property type="match status" value="1"/>
</dbReference>
<dbReference type="GO" id="GO:0005829">
    <property type="term" value="C:cytosol"/>
    <property type="evidence" value="ECO:0007669"/>
    <property type="project" value="GOC"/>
</dbReference>
<dbReference type="SUPFAM" id="SSF48371">
    <property type="entry name" value="ARM repeat"/>
    <property type="match status" value="2"/>
</dbReference>
<evidence type="ECO:0000313" key="5">
    <source>
        <dbReference type="EMBL" id="NXD68097.1"/>
    </source>
</evidence>
<dbReference type="PANTHER" id="PTHR21663">
    <property type="entry name" value="HYPOTHETICAL HEAT DOMAIN-CONTAINING"/>
    <property type="match status" value="1"/>
</dbReference>
<dbReference type="GO" id="GO:0042147">
    <property type="term" value="P:retrograde transport, endosome to Golgi"/>
    <property type="evidence" value="ECO:0007669"/>
    <property type="project" value="TreeGrafter"/>
</dbReference>
<keyword evidence="6" id="KW-1185">Reference proteome</keyword>
<dbReference type="Pfam" id="PF25468">
    <property type="entry name" value="HEAT_HEATR5A"/>
    <property type="match status" value="1"/>
</dbReference>
<dbReference type="InterPro" id="IPR046837">
    <property type="entry name" value="Laa1/Sip1/HEATR5-like_HEAT"/>
</dbReference>
<organism evidence="5 6">
    <name type="scientific">Eolophus roseicapilla</name>
    <name type="common">Galah cockatoo</name>
    <name type="synonym">Cacatua roseicapilla</name>
    <dbReference type="NCBI Taxonomy" id="176039"/>
    <lineage>
        <taxon>Eukaryota</taxon>
        <taxon>Metazoa</taxon>
        <taxon>Chordata</taxon>
        <taxon>Craniata</taxon>
        <taxon>Vertebrata</taxon>
        <taxon>Euteleostomi</taxon>
        <taxon>Archelosauria</taxon>
        <taxon>Archosauria</taxon>
        <taxon>Dinosauria</taxon>
        <taxon>Saurischia</taxon>
        <taxon>Theropoda</taxon>
        <taxon>Coelurosauria</taxon>
        <taxon>Aves</taxon>
        <taxon>Neognathae</taxon>
        <taxon>Neoaves</taxon>
        <taxon>Telluraves</taxon>
        <taxon>Australaves</taxon>
        <taxon>Psittaciformes</taxon>
        <taxon>Cacatuidae</taxon>
        <taxon>Eolophus</taxon>
    </lineage>
</organism>
<feature type="compositionally biased region" description="Polar residues" evidence="4">
    <location>
        <begin position="1459"/>
        <end position="1473"/>
    </location>
</feature>
<reference evidence="5" key="1">
    <citation type="submission" date="2019-09" db="EMBL/GenBank/DDBJ databases">
        <title>Bird 10,000 Genomes (B10K) Project - Family phase.</title>
        <authorList>
            <person name="Zhang G."/>
        </authorList>
    </citation>
    <scope>NUCLEOTIDE SEQUENCE</scope>
    <source>
        <strain evidence="5">B10K-DU-025-06</strain>
        <tissue evidence="5">Mixed tissue sample</tissue>
    </source>
</reference>
<name>A0A851XM90_EOLRO</name>